<feature type="compositionally biased region" description="Polar residues" evidence="1">
    <location>
        <begin position="61"/>
        <end position="82"/>
    </location>
</feature>
<dbReference type="Proteomes" id="UP000008820">
    <property type="component" value="Chromosome 2"/>
</dbReference>
<evidence type="ECO:0000256" key="1">
    <source>
        <dbReference type="SAM" id="MobiDB-lite"/>
    </source>
</evidence>
<feature type="region of interest" description="Disordered" evidence="1">
    <location>
        <begin position="40"/>
        <end position="87"/>
    </location>
</feature>
<dbReference type="OrthoDB" id="7663298at2759"/>
<dbReference type="EnsemblMetazoa" id="AAEL024274-RB">
    <property type="protein sequence ID" value="AAEL024274-PB"/>
    <property type="gene ID" value="AAEL024274"/>
</dbReference>
<gene>
    <name evidence="2" type="primary">110677056</name>
</gene>
<keyword evidence="3" id="KW-1185">Reference proteome</keyword>
<protein>
    <submittedName>
        <fullName evidence="2">Uncharacterized protein</fullName>
    </submittedName>
</protein>
<proteinExistence type="predicted"/>
<dbReference type="InParanoid" id="A0A6I8U556"/>
<organism evidence="2 3">
    <name type="scientific">Aedes aegypti</name>
    <name type="common">Yellowfever mosquito</name>
    <name type="synonym">Culex aegypti</name>
    <dbReference type="NCBI Taxonomy" id="7159"/>
    <lineage>
        <taxon>Eukaryota</taxon>
        <taxon>Metazoa</taxon>
        <taxon>Ecdysozoa</taxon>
        <taxon>Arthropoda</taxon>
        <taxon>Hexapoda</taxon>
        <taxon>Insecta</taxon>
        <taxon>Pterygota</taxon>
        <taxon>Neoptera</taxon>
        <taxon>Endopterygota</taxon>
        <taxon>Diptera</taxon>
        <taxon>Nematocera</taxon>
        <taxon>Culicoidea</taxon>
        <taxon>Culicidae</taxon>
        <taxon>Culicinae</taxon>
        <taxon>Aedini</taxon>
        <taxon>Aedes</taxon>
        <taxon>Stegomyia</taxon>
    </lineage>
</organism>
<name>A0A6I8U556_AEDAE</name>
<reference evidence="2" key="2">
    <citation type="submission" date="2020-05" db="UniProtKB">
        <authorList>
            <consortium name="EnsemblMetazoa"/>
        </authorList>
    </citation>
    <scope>IDENTIFICATION</scope>
    <source>
        <strain evidence="2">LVP_AGWG</strain>
    </source>
</reference>
<reference evidence="2 3" key="1">
    <citation type="submission" date="2017-06" db="EMBL/GenBank/DDBJ databases">
        <title>Aedes aegypti genome working group (AGWG) sequencing and assembly.</title>
        <authorList>
            <consortium name="Aedes aegypti Genome Working Group (AGWG)"/>
            <person name="Matthews B.J."/>
        </authorList>
    </citation>
    <scope>NUCLEOTIDE SEQUENCE [LARGE SCALE GENOMIC DNA]</scope>
    <source>
        <strain evidence="2 3">LVP_AGWG</strain>
    </source>
</reference>
<accession>A0A6I8U556</accession>
<evidence type="ECO:0000313" key="3">
    <source>
        <dbReference type="Proteomes" id="UP000008820"/>
    </source>
</evidence>
<feature type="compositionally biased region" description="Basic and acidic residues" evidence="1">
    <location>
        <begin position="44"/>
        <end position="60"/>
    </location>
</feature>
<dbReference type="AlphaFoldDB" id="A0A6I8U556"/>
<sequence length="130" mass="14940">MSENKRLAGHMKHCLCGICVERRWQKANISRSYVPEQKLCATDDGSKVNDDDQRIPETKLQENNVNQILPQTTDQSEGSQSQDCDHSDAETLGWEVVDVHQNEYDPPKEEFCILPDLEEICHNLETEKLQ</sequence>
<evidence type="ECO:0000313" key="2">
    <source>
        <dbReference type="EnsemblMetazoa" id="AAEL024274-PB"/>
    </source>
</evidence>